<sequence>MPDADMTALLRMVLDDVCADVPASETAIRQRVAARLREAARRKDCSLADLKQAGRDALSHAPTMWP</sequence>
<dbReference type="EMBL" id="LUUB01000092">
    <property type="protein sequence ID" value="OAF02888.1"/>
    <property type="molecule type" value="Genomic_DNA"/>
</dbReference>
<reference evidence="1 2" key="1">
    <citation type="submission" date="2016-03" db="EMBL/GenBank/DDBJ databases">
        <title>Draft Genome Sequence of the Strain BR 10245 (Bradyrhizobium sp.) isolated from nodules of Centrolobium paraense.</title>
        <authorList>
            <person name="Simoes-Araujo J.L.Sr."/>
            <person name="Barauna A.C."/>
            <person name="Silva K."/>
            <person name="Zilli J.E."/>
        </authorList>
    </citation>
    <scope>NUCLEOTIDE SEQUENCE [LARGE SCALE GENOMIC DNA]</scope>
    <source>
        <strain evidence="1 2">BR 10245</strain>
    </source>
</reference>
<dbReference type="RefSeq" id="WP_063705928.1">
    <property type="nucleotide sequence ID" value="NZ_LUUB01000092.1"/>
</dbReference>
<dbReference type="Proteomes" id="UP000076959">
    <property type="component" value="Unassembled WGS sequence"/>
</dbReference>
<gene>
    <name evidence="1" type="ORF">AYJ54_25090</name>
</gene>
<proteinExistence type="predicted"/>
<evidence type="ECO:0000313" key="1">
    <source>
        <dbReference type="EMBL" id="OAF02888.1"/>
    </source>
</evidence>
<accession>A0A176YDE9</accession>
<comment type="caution">
    <text evidence="1">The sequence shown here is derived from an EMBL/GenBank/DDBJ whole genome shotgun (WGS) entry which is preliminary data.</text>
</comment>
<keyword evidence="2" id="KW-1185">Reference proteome</keyword>
<dbReference type="AlphaFoldDB" id="A0A176YDE9"/>
<name>A0A176YDE9_9BRAD</name>
<protein>
    <submittedName>
        <fullName evidence="1">Uncharacterized protein</fullName>
    </submittedName>
</protein>
<organism evidence="1 2">
    <name type="scientific">Bradyrhizobium centrolobii</name>
    <dbReference type="NCBI Taxonomy" id="1505087"/>
    <lineage>
        <taxon>Bacteria</taxon>
        <taxon>Pseudomonadati</taxon>
        <taxon>Pseudomonadota</taxon>
        <taxon>Alphaproteobacteria</taxon>
        <taxon>Hyphomicrobiales</taxon>
        <taxon>Nitrobacteraceae</taxon>
        <taxon>Bradyrhizobium</taxon>
    </lineage>
</organism>
<evidence type="ECO:0000313" key="2">
    <source>
        <dbReference type="Proteomes" id="UP000076959"/>
    </source>
</evidence>
<dbReference type="STRING" id="1505087.AYJ54_25090"/>